<organism evidence="4 5">
    <name type="scientific">Hibiscus sabdariffa</name>
    <name type="common">roselle</name>
    <dbReference type="NCBI Taxonomy" id="183260"/>
    <lineage>
        <taxon>Eukaryota</taxon>
        <taxon>Viridiplantae</taxon>
        <taxon>Streptophyta</taxon>
        <taxon>Embryophyta</taxon>
        <taxon>Tracheophyta</taxon>
        <taxon>Spermatophyta</taxon>
        <taxon>Magnoliopsida</taxon>
        <taxon>eudicotyledons</taxon>
        <taxon>Gunneridae</taxon>
        <taxon>Pentapetalae</taxon>
        <taxon>rosids</taxon>
        <taxon>malvids</taxon>
        <taxon>Malvales</taxon>
        <taxon>Malvaceae</taxon>
        <taxon>Malvoideae</taxon>
        <taxon>Hibiscus</taxon>
    </lineage>
</organism>
<keyword evidence="1" id="KW-0072">Autophagy</keyword>
<accession>A0ABR2RC86</accession>
<evidence type="ECO:0000313" key="4">
    <source>
        <dbReference type="EMBL" id="KAK9010573.1"/>
    </source>
</evidence>
<dbReference type="EMBL" id="JBBPBN010000023">
    <property type="protein sequence ID" value="KAK9010573.1"/>
    <property type="molecule type" value="Genomic_DNA"/>
</dbReference>
<dbReference type="Proteomes" id="UP001396334">
    <property type="component" value="Unassembled WGS sequence"/>
</dbReference>
<dbReference type="Gene3D" id="3.30.900.10">
    <property type="entry name" value="HORMA domain"/>
    <property type="match status" value="1"/>
</dbReference>
<dbReference type="PANTHER" id="PTHR13430">
    <property type="match status" value="1"/>
</dbReference>
<dbReference type="PANTHER" id="PTHR13430:SF15">
    <property type="entry name" value="AUTOPHAGY-RELATED PROTEIN 13B"/>
    <property type="match status" value="1"/>
</dbReference>
<evidence type="ECO:0000256" key="1">
    <source>
        <dbReference type="ARBA" id="ARBA00023006"/>
    </source>
</evidence>
<evidence type="ECO:0000256" key="2">
    <source>
        <dbReference type="SAM" id="MobiDB-lite"/>
    </source>
</evidence>
<dbReference type="InterPro" id="IPR036570">
    <property type="entry name" value="HORMA_dom_sf"/>
</dbReference>
<sequence length="100" mass="11677">MILESRSPYVSSRNYSGEQTVSSSSSSARQRDKWFNLALRDCPSALENLNLCRQSNLEPVVVDVILEQKLFAPKRDLVRNFLTKDKNPFVLEFWSRRIRQ</sequence>
<dbReference type="Pfam" id="PF10033">
    <property type="entry name" value="ATG13"/>
    <property type="match status" value="1"/>
</dbReference>
<evidence type="ECO:0000259" key="3">
    <source>
        <dbReference type="Pfam" id="PF10033"/>
    </source>
</evidence>
<gene>
    <name evidence="4" type="ORF">V6N11_043455</name>
</gene>
<feature type="region of interest" description="Disordered" evidence="2">
    <location>
        <begin position="1"/>
        <end position="30"/>
    </location>
</feature>
<name>A0ABR2RC86_9ROSI</name>
<keyword evidence="5" id="KW-1185">Reference proteome</keyword>
<dbReference type="InterPro" id="IPR018731">
    <property type="entry name" value="Atg13_N"/>
</dbReference>
<comment type="caution">
    <text evidence="4">The sequence shown here is derived from an EMBL/GenBank/DDBJ whole genome shotgun (WGS) entry which is preliminary data.</text>
</comment>
<feature type="domain" description="Autophagy-related protein 13 N-terminal" evidence="3">
    <location>
        <begin position="2"/>
        <end position="78"/>
    </location>
</feature>
<evidence type="ECO:0000313" key="5">
    <source>
        <dbReference type="Proteomes" id="UP001396334"/>
    </source>
</evidence>
<feature type="compositionally biased region" description="Polar residues" evidence="2">
    <location>
        <begin position="8"/>
        <end position="21"/>
    </location>
</feature>
<proteinExistence type="predicted"/>
<protein>
    <recommendedName>
        <fullName evidence="3">Autophagy-related protein 13 N-terminal domain-containing protein</fullName>
    </recommendedName>
</protein>
<reference evidence="4 5" key="1">
    <citation type="journal article" date="2024" name="G3 (Bethesda)">
        <title>Genome assembly of Hibiscus sabdariffa L. provides insights into metabolisms of medicinal natural products.</title>
        <authorList>
            <person name="Kim T."/>
        </authorList>
    </citation>
    <scope>NUCLEOTIDE SEQUENCE [LARGE SCALE GENOMIC DNA]</scope>
    <source>
        <strain evidence="4">TK-2024</strain>
        <tissue evidence="4">Old leaves</tissue>
    </source>
</reference>
<dbReference type="InterPro" id="IPR040182">
    <property type="entry name" value="ATG13"/>
</dbReference>